<keyword evidence="3" id="KW-1185">Reference proteome</keyword>
<gene>
    <name evidence="2" type="ORF">SAMN05216216_11062</name>
</gene>
<evidence type="ECO:0000313" key="2">
    <source>
        <dbReference type="EMBL" id="SDK81536.1"/>
    </source>
</evidence>
<keyword evidence="1" id="KW-0175">Coiled coil</keyword>
<dbReference type="STRING" id="576118.SAMN05216216_11062"/>
<dbReference type="EMBL" id="FNFY01000010">
    <property type="protein sequence ID" value="SDK81536.1"/>
    <property type="molecule type" value="Genomic_DNA"/>
</dbReference>
<dbReference type="RefSeq" id="WP_092986082.1">
    <property type="nucleotide sequence ID" value="NZ_FNFY01000010.1"/>
</dbReference>
<feature type="coiled-coil region" evidence="1">
    <location>
        <begin position="2"/>
        <end position="36"/>
    </location>
</feature>
<protein>
    <submittedName>
        <fullName evidence="2">Uncharacterized protein</fullName>
    </submittedName>
</protein>
<dbReference type="Proteomes" id="UP000199008">
    <property type="component" value="Unassembled WGS sequence"/>
</dbReference>
<reference evidence="3" key="1">
    <citation type="submission" date="2016-10" db="EMBL/GenBank/DDBJ databases">
        <authorList>
            <person name="Varghese N."/>
            <person name="Submissions S."/>
        </authorList>
    </citation>
    <scope>NUCLEOTIDE SEQUENCE [LARGE SCALE GENOMIC DNA]</scope>
    <source>
        <strain evidence="3">CGMCC 1.8895</strain>
    </source>
</reference>
<organism evidence="2 3">
    <name type="scientific">Lacicoccus qingdaonensis</name>
    <dbReference type="NCBI Taxonomy" id="576118"/>
    <lineage>
        <taxon>Bacteria</taxon>
        <taxon>Bacillati</taxon>
        <taxon>Bacillota</taxon>
        <taxon>Bacilli</taxon>
        <taxon>Bacillales</taxon>
        <taxon>Salinicoccaceae</taxon>
        <taxon>Lacicoccus</taxon>
    </lineage>
</organism>
<dbReference type="AlphaFoldDB" id="A0A1G9EZC8"/>
<accession>A0A1G9EZC8</accession>
<proteinExistence type="predicted"/>
<sequence>MIDKLLEENRLLRVANDKLQAEKEELLKINENNASEYMDLMAKYNSLIELKRAPLPDILKREVSE</sequence>
<name>A0A1G9EZC8_9BACL</name>
<evidence type="ECO:0000313" key="3">
    <source>
        <dbReference type="Proteomes" id="UP000199008"/>
    </source>
</evidence>
<evidence type="ECO:0000256" key="1">
    <source>
        <dbReference type="SAM" id="Coils"/>
    </source>
</evidence>